<dbReference type="GO" id="GO:0003824">
    <property type="term" value="F:catalytic activity"/>
    <property type="evidence" value="ECO:0007669"/>
    <property type="project" value="InterPro"/>
</dbReference>
<dbReference type="Gene3D" id="2.40.33.20">
    <property type="entry name" value="PK beta-barrel domain-like"/>
    <property type="match status" value="1"/>
</dbReference>
<dbReference type="InterPro" id="IPR005302">
    <property type="entry name" value="MoCF_Sase_C"/>
</dbReference>
<sequence>MPRVLTVNVGLVRPMTIAGREVMTGYVKQPATGPVGVRPLGLAGDEQADPDVHGGLDKAVYAYPHEHYAFWNTVRAQAGLAPWGAETLPPGALGENLTLEGLLESGVWVGDVLRFPGCTLAVSAPRFPCFKFQAVMGFKQATRMMAQSGYCGFYLAVREPGQIAAGEPFELIPGPREVSIPELFAARMRREA</sequence>
<accession>A0A0G3BRU9</accession>
<name>A0A0G3BRU9_9BURK</name>
<proteinExistence type="predicted"/>
<dbReference type="STRING" id="413882.AAW51_5463"/>
<reference evidence="2 3" key="1">
    <citation type="submission" date="2015-05" db="EMBL/GenBank/DDBJ databases">
        <authorList>
            <person name="Tang B."/>
            <person name="Yu Y."/>
        </authorList>
    </citation>
    <scope>NUCLEOTIDE SEQUENCE [LARGE SCALE GENOMIC DNA]</scope>
    <source>
        <strain evidence="2 3">DSM 7029</strain>
    </source>
</reference>
<dbReference type="KEGG" id="pbh:AAW51_5463"/>
<dbReference type="OrthoDB" id="9786134at2"/>
<dbReference type="Proteomes" id="UP000035352">
    <property type="component" value="Chromosome"/>
</dbReference>
<dbReference type="SUPFAM" id="SSF50800">
    <property type="entry name" value="PK beta-barrel domain-like"/>
    <property type="match status" value="1"/>
</dbReference>
<dbReference type="AlphaFoldDB" id="A0A0G3BRU9"/>
<feature type="domain" description="MOSC" evidence="1">
    <location>
        <begin position="29"/>
        <end position="172"/>
    </location>
</feature>
<dbReference type="PANTHER" id="PTHR30212:SF2">
    <property type="entry name" value="PROTEIN YIIM"/>
    <property type="match status" value="1"/>
</dbReference>
<dbReference type="PATRIC" id="fig|413882.6.peg.5712"/>
<keyword evidence="3" id="KW-1185">Reference proteome</keyword>
<evidence type="ECO:0000259" key="1">
    <source>
        <dbReference type="PROSITE" id="PS51340"/>
    </source>
</evidence>
<dbReference type="PANTHER" id="PTHR30212">
    <property type="entry name" value="PROTEIN YIIM"/>
    <property type="match status" value="1"/>
</dbReference>
<dbReference type="GO" id="GO:0030170">
    <property type="term" value="F:pyridoxal phosphate binding"/>
    <property type="evidence" value="ECO:0007669"/>
    <property type="project" value="InterPro"/>
</dbReference>
<dbReference type="InterPro" id="IPR052353">
    <property type="entry name" value="Benzoxazolinone_Detox_Enz"/>
</dbReference>
<organism evidence="2 3">
    <name type="scientific">Caldimonas brevitalea</name>
    <dbReference type="NCBI Taxonomy" id="413882"/>
    <lineage>
        <taxon>Bacteria</taxon>
        <taxon>Pseudomonadati</taxon>
        <taxon>Pseudomonadota</taxon>
        <taxon>Betaproteobacteria</taxon>
        <taxon>Burkholderiales</taxon>
        <taxon>Sphaerotilaceae</taxon>
        <taxon>Caldimonas</taxon>
    </lineage>
</organism>
<protein>
    <submittedName>
        <fullName evidence="2">Sulfurase</fullName>
    </submittedName>
</protein>
<gene>
    <name evidence="2" type="ORF">AAW51_5463</name>
</gene>
<evidence type="ECO:0000313" key="3">
    <source>
        <dbReference type="Proteomes" id="UP000035352"/>
    </source>
</evidence>
<evidence type="ECO:0000313" key="2">
    <source>
        <dbReference type="EMBL" id="AKJ32154.1"/>
    </source>
</evidence>
<dbReference type="PROSITE" id="PS51340">
    <property type="entry name" value="MOSC"/>
    <property type="match status" value="1"/>
</dbReference>
<dbReference type="Pfam" id="PF03473">
    <property type="entry name" value="MOSC"/>
    <property type="match status" value="1"/>
</dbReference>
<dbReference type="InterPro" id="IPR011037">
    <property type="entry name" value="Pyrv_Knase-like_insert_dom_sf"/>
</dbReference>
<dbReference type="GO" id="GO:0030151">
    <property type="term" value="F:molybdenum ion binding"/>
    <property type="evidence" value="ECO:0007669"/>
    <property type="project" value="InterPro"/>
</dbReference>
<dbReference type="RefSeq" id="WP_047197122.1">
    <property type="nucleotide sequence ID" value="NZ_CP011371.1"/>
</dbReference>
<dbReference type="EMBL" id="CP011371">
    <property type="protein sequence ID" value="AKJ32154.1"/>
    <property type="molecule type" value="Genomic_DNA"/>
</dbReference>